<gene>
    <name evidence="1" type="ORF">GE061_001978</name>
</gene>
<name>A0A6A4JIV4_APOLU</name>
<dbReference type="EMBL" id="WIXP02000010">
    <property type="protein sequence ID" value="KAF6203646.1"/>
    <property type="molecule type" value="Genomic_DNA"/>
</dbReference>
<dbReference type="AlphaFoldDB" id="A0A6A4JIV4"/>
<protein>
    <submittedName>
        <fullName evidence="1">Uncharacterized protein</fullName>
    </submittedName>
</protein>
<keyword evidence="2" id="KW-1185">Reference proteome</keyword>
<comment type="caution">
    <text evidence="1">The sequence shown here is derived from an EMBL/GenBank/DDBJ whole genome shotgun (WGS) entry which is preliminary data.</text>
</comment>
<sequence length="101" mass="11560">MSKRKLSITVDDISGMNFDELLDRFGFDGDTGVTDEMAIDSEKEGDSDADDDFPLRNKINRSHAPKMQTETLRSLQQLEKCCEKFNRVYYSSDSPLHLHVL</sequence>
<proteinExistence type="predicted"/>
<evidence type="ECO:0000313" key="1">
    <source>
        <dbReference type="EMBL" id="KAF6203646.1"/>
    </source>
</evidence>
<accession>A0A6A4JIV4</accession>
<organism evidence="1 2">
    <name type="scientific">Apolygus lucorum</name>
    <name type="common">Small green plant bug</name>
    <name type="synonym">Lygocoris lucorum</name>
    <dbReference type="NCBI Taxonomy" id="248454"/>
    <lineage>
        <taxon>Eukaryota</taxon>
        <taxon>Metazoa</taxon>
        <taxon>Ecdysozoa</taxon>
        <taxon>Arthropoda</taxon>
        <taxon>Hexapoda</taxon>
        <taxon>Insecta</taxon>
        <taxon>Pterygota</taxon>
        <taxon>Neoptera</taxon>
        <taxon>Paraneoptera</taxon>
        <taxon>Hemiptera</taxon>
        <taxon>Heteroptera</taxon>
        <taxon>Panheteroptera</taxon>
        <taxon>Cimicomorpha</taxon>
        <taxon>Miridae</taxon>
        <taxon>Mirini</taxon>
        <taxon>Apolygus</taxon>
    </lineage>
</organism>
<dbReference type="Proteomes" id="UP000466442">
    <property type="component" value="Unassembled WGS sequence"/>
</dbReference>
<evidence type="ECO:0000313" key="2">
    <source>
        <dbReference type="Proteomes" id="UP000466442"/>
    </source>
</evidence>
<reference evidence="1" key="1">
    <citation type="journal article" date="2021" name="Mol. Ecol. Resour.">
        <title>Apolygus lucorum genome provides insights into omnivorousness and mesophyll feeding.</title>
        <authorList>
            <person name="Liu Y."/>
            <person name="Liu H."/>
            <person name="Wang H."/>
            <person name="Huang T."/>
            <person name="Liu B."/>
            <person name="Yang B."/>
            <person name="Yin L."/>
            <person name="Li B."/>
            <person name="Zhang Y."/>
            <person name="Zhang S."/>
            <person name="Jiang F."/>
            <person name="Zhang X."/>
            <person name="Ren Y."/>
            <person name="Wang B."/>
            <person name="Wang S."/>
            <person name="Lu Y."/>
            <person name="Wu K."/>
            <person name="Fan W."/>
            <person name="Wang G."/>
        </authorList>
    </citation>
    <scope>NUCLEOTIDE SEQUENCE</scope>
    <source>
        <strain evidence="1">12Hb</strain>
    </source>
</reference>